<dbReference type="Pfam" id="PF03695">
    <property type="entry name" value="UPF0149"/>
    <property type="match status" value="1"/>
</dbReference>
<dbReference type="InterPro" id="IPR011978">
    <property type="entry name" value="YgfB-like"/>
</dbReference>
<organism evidence="2 3">
    <name type="scientific">Microbulbifer rhizosphaerae</name>
    <dbReference type="NCBI Taxonomy" id="1562603"/>
    <lineage>
        <taxon>Bacteria</taxon>
        <taxon>Pseudomonadati</taxon>
        <taxon>Pseudomonadota</taxon>
        <taxon>Gammaproteobacteria</taxon>
        <taxon>Cellvibrionales</taxon>
        <taxon>Microbulbiferaceae</taxon>
        <taxon>Microbulbifer</taxon>
    </lineage>
</organism>
<sequence length="182" mass="19726">MTRAAEDFDSLANTILSAGGEVDPSELHGFACGVLAAGARPDKSRWQRELGEFLQLEAVPADLNREFLQLAEDSLRQLRDSDFGFQLLLSGSEDLAERTLTLGHWCEGFLHGFGIGGHSGELPPTSSEALRDIGIIAQVDEQAAGESEEAENQLVQVQEYVRMAVLNIFTDTAAESRGPTVH</sequence>
<proteinExistence type="inferred from homology"/>
<keyword evidence="3" id="KW-1185">Reference proteome</keyword>
<protein>
    <recommendedName>
        <fullName evidence="4">YecA family protein</fullName>
    </recommendedName>
</protein>
<reference evidence="2 3" key="1">
    <citation type="submission" date="2020-08" db="EMBL/GenBank/DDBJ databases">
        <title>Genomic Encyclopedia of Type Strains, Phase III (KMG-III): the genomes of soil and plant-associated and newly described type strains.</title>
        <authorList>
            <person name="Whitman W."/>
        </authorList>
    </citation>
    <scope>NUCLEOTIDE SEQUENCE [LARGE SCALE GENOMIC DNA]</scope>
    <source>
        <strain evidence="2 3">CECT 8799</strain>
    </source>
</reference>
<dbReference type="PANTHER" id="PTHR37528">
    <property type="entry name" value="UPF0149 PROTEIN YGFB"/>
    <property type="match status" value="1"/>
</dbReference>
<dbReference type="InterPro" id="IPR036255">
    <property type="entry name" value="YgfB-like_sf"/>
</dbReference>
<dbReference type="RefSeq" id="WP_183461113.1">
    <property type="nucleotide sequence ID" value="NZ_JACHWZ010000013.1"/>
</dbReference>
<dbReference type="EMBL" id="JACHWZ010000013">
    <property type="protein sequence ID" value="MBB3062114.1"/>
    <property type="molecule type" value="Genomic_DNA"/>
</dbReference>
<name>A0A7W4ZB78_9GAMM</name>
<accession>A0A7W4ZB78</accession>
<dbReference type="Gene3D" id="1.20.120.740">
    <property type="entry name" value="YgfB uncharacterised protein family UPF0149, PF03695"/>
    <property type="match status" value="1"/>
</dbReference>
<dbReference type="AlphaFoldDB" id="A0A7W4ZB78"/>
<evidence type="ECO:0000256" key="1">
    <source>
        <dbReference type="ARBA" id="ARBA00038308"/>
    </source>
</evidence>
<dbReference type="Proteomes" id="UP000535937">
    <property type="component" value="Unassembled WGS sequence"/>
</dbReference>
<comment type="similarity">
    <text evidence="1">Belongs to the UPF0149 family.</text>
</comment>
<dbReference type="SUPFAM" id="SSF101327">
    <property type="entry name" value="YgfB-like"/>
    <property type="match status" value="1"/>
</dbReference>
<dbReference type="GO" id="GO:0005829">
    <property type="term" value="C:cytosol"/>
    <property type="evidence" value="ECO:0007669"/>
    <property type="project" value="TreeGrafter"/>
</dbReference>
<comment type="caution">
    <text evidence="2">The sequence shown here is derived from an EMBL/GenBank/DDBJ whole genome shotgun (WGS) entry which is preliminary data.</text>
</comment>
<dbReference type="PANTHER" id="PTHR37528:SF1">
    <property type="entry name" value="UPF0149 PROTEIN YGFB"/>
    <property type="match status" value="1"/>
</dbReference>
<evidence type="ECO:0008006" key="4">
    <source>
        <dbReference type="Google" id="ProtNLM"/>
    </source>
</evidence>
<evidence type="ECO:0000313" key="2">
    <source>
        <dbReference type="EMBL" id="MBB3062114.1"/>
    </source>
</evidence>
<evidence type="ECO:0000313" key="3">
    <source>
        <dbReference type="Proteomes" id="UP000535937"/>
    </source>
</evidence>
<gene>
    <name evidence="2" type="ORF">FHS09_002958</name>
</gene>